<comment type="caution">
    <text evidence="1">The sequence shown here is derived from an EMBL/GenBank/DDBJ whole genome shotgun (WGS) entry which is preliminary data.</text>
</comment>
<organism evidence="1">
    <name type="scientific">Desulfofervidus auxilii</name>
    <dbReference type="NCBI Taxonomy" id="1621989"/>
    <lineage>
        <taxon>Bacteria</taxon>
        <taxon>Pseudomonadati</taxon>
        <taxon>Thermodesulfobacteriota</taxon>
        <taxon>Candidatus Desulfofervidia</taxon>
        <taxon>Candidatus Desulfofervidales</taxon>
        <taxon>Candidatus Desulfofervidaceae</taxon>
        <taxon>Candidatus Desulfofervidus</taxon>
    </lineage>
</organism>
<dbReference type="Proteomes" id="UP000886289">
    <property type="component" value="Unassembled WGS sequence"/>
</dbReference>
<gene>
    <name evidence="1" type="ORF">ENG63_07980</name>
</gene>
<evidence type="ECO:0000313" key="1">
    <source>
        <dbReference type="EMBL" id="HDD44779.1"/>
    </source>
</evidence>
<accession>A0A7C0U3C4</accession>
<name>A0A7C0U3C4_DESA2</name>
<reference evidence="1" key="1">
    <citation type="journal article" date="2020" name="mSystems">
        <title>Genome- and Community-Level Interaction Insights into Carbon Utilization and Element Cycling Functions of Hydrothermarchaeota in Hydrothermal Sediment.</title>
        <authorList>
            <person name="Zhou Z."/>
            <person name="Liu Y."/>
            <person name="Xu W."/>
            <person name="Pan J."/>
            <person name="Luo Z.H."/>
            <person name="Li M."/>
        </authorList>
    </citation>
    <scope>NUCLEOTIDE SEQUENCE [LARGE SCALE GENOMIC DNA]</scope>
    <source>
        <strain evidence="1">HyVt-233</strain>
    </source>
</reference>
<protein>
    <submittedName>
        <fullName evidence="1">Uncharacterized protein</fullName>
    </submittedName>
</protein>
<proteinExistence type="predicted"/>
<dbReference type="EMBL" id="DRBS01000297">
    <property type="protein sequence ID" value="HDD44779.1"/>
    <property type="molecule type" value="Genomic_DNA"/>
</dbReference>
<sequence length="305" mass="36211">METLYYPYLYPKEKTAYAIAACFGKLYSLTPLALRPRFSIPAQKFLDPLPTDWKESFRSLLYQYRLFTQIYTDRSFLEYLKFVPPQSDDEEKTSVLISLLKGKDIKKTSEIPKEVISALFLYLAEQYRQNIFEIYQRIKHITIQEEALKEIFDAKEEIKIPDFINPRLDYTHPDEGLNEFLDKILKAFSYLLPEKEFPIFVTDDEVVHQYVKEKLKELPFFSYTLYFDPSKKMADLWPKLIELPKENISSHLNNLLALYQKPSNDSFSIEILFFPSFSAKEIFLKVLTKIELKTKNKNAIFAYWR</sequence>
<dbReference type="AlphaFoldDB" id="A0A7C0U3C4"/>